<evidence type="ECO:0000256" key="1">
    <source>
        <dbReference type="SAM" id="MobiDB-lite"/>
    </source>
</evidence>
<protein>
    <submittedName>
        <fullName evidence="2">Uncharacterized protein</fullName>
    </submittedName>
</protein>
<dbReference type="Proteomes" id="UP000308197">
    <property type="component" value="Unassembled WGS sequence"/>
</dbReference>
<evidence type="ECO:0000313" key="3">
    <source>
        <dbReference type="Proteomes" id="UP000308197"/>
    </source>
</evidence>
<evidence type="ECO:0000313" key="2">
    <source>
        <dbReference type="EMBL" id="TFK81785.1"/>
    </source>
</evidence>
<organism evidence="2 3">
    <name type="scientific">Polyporus arcularius HHB13444</name>
    <dbReference type="NCBI Taxonomy" id="1314778"/>
    <lineage>
        <taxon>Eukaryota</taxon>
        <taxon>Fungi</taxon>
        <taxon>Dikarya</taxon>
        <taxon>Basidiomycota</taxon>
        <taxon>Agaricomycotina</taxon>
        <taxon>Agaricomycetes</taxon>
        <taxon>Polyporales</taxon>
        <taxon>Polyporaceae</taxon>
        <taxon>Polyporus</taxon>
    </lineage>
</organism>
<feature type="compositionally biased region" description="Gly residues" evidence="1">
    <location>
        <begin position="21"/>
        <end position="30"/>
    </location>
</feature>
<proteinExistence type="predicted"/>
<reference evidence="2 3" key="1">
    <citation type="journal article" date="2019" name="Nat. Ecol. Evol.">
        <title>Megaphylogeny resolves global patterns of mushroom evolution.</title>
        <authorList>
            <person name="Varga T."/>
            <person name="Krizsan K."/>
            <person name="Foldi C."/>
            <person name="Dima B."/>
            <person name="Sanchez-Garcia M."/>
            <person name="Sanchez-Ramirez S."/>
            <person name="Szollosi G.J."/>
            <person name="Szarkandi J.G."/>
            <person name="Papp V."/>
            <person name="Albert L."/>
            <person name="Andreopoulos W."/>
            <person name="Angelini C."/>
            <person name="Antonin V."/>
            <person name="Barry K.W."/>
            <person name="Bougher N.L."/>
            <person name="Buchanan P."/>
            <person name="Buyck B."/>
            <person name="Bense V."/>
            <person name="Catcheside P."/>
            <person name="Chovatia M."/>
            <person name="Cooper J."/>
            <person name="Damon W."/>
            <person name="Desjardin D."/>
            <person name="Finy P."/>
            <person name="Geml J."/>
            <person name="Haridas S."/>
            <person name="Hughes K."/>
            <person name="Justo A."/>
            <person name="Karasinski D."/>
            <person name="Kautmanova I."/>
            <person name="Kiss B."/>
            <person name="Kocsube S."/>
            <person name="Kotiranta H."/>
            <person name="LaButti K.M."/>
            <person name="Lechner B.E."/>
            <person name="Liimatainen K."/>
            <person name="Lipzen A."/>
            <person name="Lukacs Z."/>
            <person name="Mihaltcheva S."/>
            <person name="Morgado L.N."/>
            <person name="Niskanen T."/>
            <person name="Noordeloos M.E."/>
            <person name="Ohm R.A."/>
            <person name="Ortiz-Santana B."/>
            <person name="Ovrebo C."/>
            <person name="Racz N."/>
            <person name="Riley R."/>
            <person name="Savchenko A."/>
            <person name="Shiryaev A."/>
            <person name="Soop K."/>
            <person name="Spirin V."/>
            <person name="Szebenyi C."/>
            <person name="Tomsovsky M."/>
            <person name="Tulloss R.E."/>
            <person name="Uehling J."/>
            <person name="Grigoriev I.V."/>
            <person name="Vagvolgyi C."/>
            <person name="Papp T."/>
            <person name="Martin F.M."/>
            <person name="Miettinen O."/>
            <person name="Hibbett D.S."/>
            <person name="Nagy L.G."/>
        </authorList>
    </citation>
    <scope>NUCLEOTIDE SEQUENCE [LARGE SCALE GENOMIC DNA]</scope>
    <source>
        <strain evidence="2 3">HHB13444</strain>
    </source>
</reference>
<feature type="region of interest" description="Disordered" evidence="1">
    <location>
        <begin position="1"/>
        <end position="45"/>
    </location>
</feature>
<accession>A0A5C3NWN3</accession>
<dbReference type="EMBL" id="ML211560">
    <property type="protein sequence ID" value="TFK81785.1"/>
    <property type="molecule type" value="Genomic_DNA"/>
</dbReference>
<dbReference type="AlphaFoldDB" id="A0A5C3NWN3"/>
<feature type="compositionally biased region" description="Polar residues" evidence="1">
    <location>
        <begin position="31"/>
        <end position="40"/>
    </location>
</feature>
<dbReference type="InParanoid" id="A0A5C3NWN3"/>
<keyword evidence="3" id="KW-1185">Reference proteome</keyword>
<gene>
    <name evidence="2" type="ORF">K466DRAFT_604220</name>
</gene>
<name>A0A5C3NWN3_9APHY</name>
<sequence length="133" mass="14414">MSAPSPGSEPATRSTDRGRPDGGATGGGGSYSSVPMQTPWENGGGSAVTRMEQYLVLVVGDREWFFRLSIWLEPTNRGVRPSVLVELMNVPTRPFEPLRGAMLFLGMQLQAQLLRELDRAVQTYMGDAGVNTA</sequence>